<reference evidence="2 3" key="1">
    <citation type="journal article" date="2017" name="Int. J. Parasitol.">
        <title>The genome of the protozoan parasite Cystoisospora suis and a reverse vaccinology approach to identify vaccine candidates.</title>
        <authorList>
            <person name="Palmieri N."/>
            <person name="Shrestha A."/>
            <person name="Ruttkowski B."/>
            <person name="Beck T."/>
            <person name="Vogl C."/>
            <person name="Tomley F."/>
            <person name="Blake D.P."/>
            <person name="Joachim A."/>
        </authorList>
    </citation>
    <scope>NUCLEOTIDE SEQUENCE [LARGE SCALE GENOMIC DNA]</scope>
    <source>
        <strain evidence="2 3">Wien I</strain>
    </source>
</reference>
<proteinExistence type="predicted"/>
<feature type="region of interest" description="Disordered" evidence="1">
    <location>
        <begin position="225"/>
        <end position="317"/>
    </location>
</feature>
<feature type="compositionally biased region" description="Low complexity" evidence="1">
    <location>
        <begin position="236"/>
        <end position="247"/>
    </location>
</feature>
<keyword evidence="3" id="KW-1185">Reference proteome</keyword>
<evidence type="ECO:0000313" key="3">
    <source>
        <dbReference type="Proteomes" id="UP000221165"/>
    </source>
</evidence>
<dbReference type="AlphaFoldDB" id="A0A2C6KI36"/>
<dbReference type="Proteomes" id="UP000221165">
    <property type="component" value="Unassembled WGS sequence"/>
</dbReference>
<name>A0A2C6KI36_9APIC</name>
<evidence type="ECO:0000313" key="2">
    <source>
        <dbReference type="EMBL" id="PHJ16779.1"/>
    </source>
</evidence>
<dbReference type="VEuPathDB" id="ToxoDB:CSUI_009404"/>
<dbReference type="GeneID" id="94432731"/>
<accession>A0A2C6KI36</accession>
<protein>
    <submittedName>
        <fullName evidence="2">Uncharacterized protein</fullName>
    </submittedName>
</protein>
<dbReference type="EMBL" id="MIGC01005596">
    <property type="protein sequence ID" value="PHJ16779.1"/>
    <property type="molecule type" value="Genomic_DNA"/>
</dbReference>
<organism evidence="2 3">
    <name type="scientific">Cystoisospora suis</name>
    <dbReference type="NCBI Taxonomy" id="483139"/>
    <lineage>
        <taxon>Eukaryota</taxon>
        <taxon>Sar</taxon>
        <taxon>Alveolata</taxon>
        <taxon>Apicomplexa</taxon>
        <taxon>Conoidasida</taxon>
        <taxon>Coccidia</taxon>
        <taxon>Eucoccidiorida</taxon>
        <taxon>Eimeriorina</taxon>
        <taxon>Sarcocystidae</taxon>
        <taxon>Cystoisospora</taxon>
    </lineage>
</organism>
<gene>
    <name evidence="2" type="ORF">CSUI_009404</name>
</gene>
<comment type="caution">
    <text evidence="2">The sequence shown here is derived from an EMBL/GenBank/DDBJ whole genome shotgun (WGS) entry which is preliminary data.</text>
</comment>
<dbReference type="OrthoDB" id="331626at2759"/>
<dbReference type="RefSeq" id="XP_067918504.1">
    <property type="nucleotide sequence ID" value="XM_068069520.1"/>
</dbReference>
<feature type="compositionally biased region" description="Polar residues" evidence="1">
    <location>
        <begin position="250"/>
        <end position="271"/>
    </location>
</feature>
<feature type="compositionally biased region" description="Basic and acidic residues" evidence="1">
    <location>
        <begin position="275"/>
        <end position="306"/>
    </location>
</feature>
<evidence type="ECO:0000256" key="1">
    <source>
        <dbReference type="SAM" id="MobiDB-lite"/>
    </source>
</evidence>
<sequence length="343" mass="37316">MPQQAPEHPQRAIRRCGDIWKGRYRPTLLPGRARAMEADMRRLLSEFVSMVRTDRVTRSVSCDTELGREENSGRFMVEGAFEVVSYLVFKHRFSCIHQAALLETQEEVWQLLLLVWQDILRDPLVPSATSLPSSYASLAEPPSSGAGCDDLTRSAIHQSSCQGPASRAPHDVLCSNEEGASRTHKGNGSVPLLGDEAHTEESVFLYRVGCVLLLPWLLYTAPGPQGAHREGLGHVSSSALQSQGSAGDFNGSSQNQSAGRSSAEASTSGPPQESPAHRREREKRDTAQVAEKDVRDLQEVESHGVEEETCDGASQTGQQAVLPVAALVSIGEGRPENCVGYFR</sequence>